<reference evidence="3 4" key="1">
    <citation type="journal article" date="2008" name="J. Bacteriol.">
        <title>The genome of Heliobacterium modesticaldum, a phototrophic representative of the Firmicutes containing the simplest photosynthetic apparatus.</title>
        <authorList>
            <person name="Sattley W.M."/>
            <person name="Madigan M.T."/>
            <person name="Swingley W.D."/>
            <person name="Cheung P.C."/>
            <person name="Clocksin K.M."/>
            <person name="Conrad A.L."/>
            <person name="Dejesa L.C."/>
            <person name="Honchak B.M."/>
            <person name="Jung D.O."/>
            <person name="Karbach L.E."/>
            <person name="Kurdoglu A."/>
            <person name="Lahiri S."/>
            <person name="Mastrian S.D."/>
            <person name="Page L.E."/>
            <person name="Taylor H.L."/>
            <person name="Wang Z.T."/>
            <person name="Raymond J."/>
            <person name="Chen M."/>
            <person name="Blankenship R.E."/>
            <person name="Touchman J.W."/>
        </authorList>
    </citation>
    <scope>NUCLEOTIDE SEQUENCE [LARGE SCALE GENOMIC DNA]</scope>
    <source>
        <strain evidence="4">ATCC 51547 / Ice1</strain>
    </source>
</reference>
<dbReference type="Gene3D" id="3.40.50.1390">
    <property type="entry name" value="Resolvase, N-terminal catalytic domain"/>
    <property type="match status" value="1"/>
</dbReference>
<dbReference type="PANTHER" id="PTHR30461:SF23">
    <property type="entry name" value="DNA RECOMBINASE-RELATED"/>
    <property type="match status" value="1"/>
</dbReference>
<dbReference type="PANTHER" id="PTHR30461">
    <property type="entry name" value="DNA-INVERTASE FROM LAMBDOID PROPHAGE"/>
    <property type="match status" value="1"/>
</dbReference>
<dbReference type="Pfam" id="PF13408">
    <property type="entry name" value="Zn_ribbon_recom"/>
    <property type="match status" value="1"/>
</dbReference>
<accession>B0TCI6</accession>
<dbReference type="InterPro" id="IPR050639">
    <property type="entry name" value="SSR_resolvase"/>
</dbReference>
<proteinExistence type="predicted"/>
<dbReference type="HOGENOM" id="CLU_010686_0_5_9"/>
<name>B0TCI6_HELMI</name>
<dbReference type="InterPro" id="IPR006119">
    <property type="entry name" value="Resolv_N"/>
</dbReference>
<dbReference type="eggNOG" id="COG1961">
    <property type="taxonomic scope" value="Bacteria"/>
</dbReference>
<dbReference type="PROSITE" id="PS51737">
    <property type="entry name" value="RECOMBINASE_DNA_BIND"/>
    <property type="match status" value="1"/>
</dbReference>
<dbReference type="CDD" id="cd00338">
    <property type="entry name" value="Ser_Recombinase"/>
    <property type="match status" value="1"/>
</dbReference>
<dbReference type="PROSITE" id="PS51736">
    <property type="entry name" value="RECOMBINASES_3"/>
    <property type="match status" value="1"/>
</dbReference>
<sequence>MMRKVMKIEANGDRFVSSLKLRVAAYCRVSTDNDDQLLSLEAQKQHYEKIIRDNPEWEFAGLYCDEGISGTKKENREGLLRLLRDCEKHKIDFIITKSISRFARNTADCLEIVRRLSELGIFIYFEKENINTHSMDSELLLSVLSSLAENESVSISQNNKWGVKRRFQNGTFKLSSPPYGYIYCNGTIVPHPEEAAVVKRIFAEILTGRGTHAVAEGLNADGINPARGKKWTASAVRGILENEKYVGDSLFQKTYTDDNFIRHYNHGEEEMYYIKDHHEAIISREDFEAAKRILAQRSREKGIEKGTGKYLNRYAFSGRIICGECGSVFKRRIHMANKPGQYVAWCCSKHIASKTKDCSMVYIRDDRIKEAFVLMMNKLYSNHNIILKPLVEAMKEQDASGSYAKIREIDAKIEENAERAQILVSFLTKGYLDPVLFNKQNNELKAETARLREQRAALAASSAGGLSALSEAEALLKYLSKEGGIIEEFDEFLFERFVEGITVFSPAEIGFRMKCGLVLKERIER</sequence>
<feature type="domain" description="Resolvase/invertase-type recombinase catalytic" evidence="1">
    <location>
        <begin position="22"/>
        <end position="170"/>
    </location>
</feature>
<keyword evidence="4" id="KW-1185">Reference proteome</keyword>
<dbReference type="KEGG" id="hmo:HM1_2865"/>
<dbReference type="AlphaFoldDB" id="B0TCI6"/>
<dbReference type="InterPro" id="IPR036162">
    <property type="entry name" value="Resolvase-like_N_sf"/>
</dbReference>
<dbReference type="GO" id="GO:0003677">
    <property type="term" value="F:DNA binding"/>
    <property type="evidence" value="ECO:0007669"/>
    <property type="project" value="InterPro"/>
</dbReference>
<dbReference type="Pfam" id="PF00239">
    <property type="entry name" value="Resolvase"/>
    <property type="match status" value="1"/>
</dbReference>
<dbReference type="SMART" id="SM00857">
    <property type="entry name" value="Resolvase"/>
    <property type="match status" value="1"/>
</dbReference>
<protein>
    <submittedName>
        <fullName evidence="3">DNA recombinase, putative</fullName>
    </submittedName>
</protein>
<dbReference type="InterPro" id="IPR025827">
    <property type="entry name" value="Zn_ribbon_recom_dom"/>
</dbReference>
<dbReference type="GO" id="GO:0000150">
    <property type="term" value="F:DNA strand exchange activity"/>
    <property type="evidence" value="ECO:0007669"/>
    <property type="project" value="InterPro"/>
</dbReference>
<dbReference type="Pfam" id="PF07508">
    <property type="entry name" value="Recombinase"/>
    <property type="match status" value="1"/>
</dbReference>
<dbReference type="SUPFAM" id="SSF53041">
    <property type="entry name" value="Resolvase-like"/>
    <property type="match status" value="1"/>
</dbReference>
<evidence type="ECO:0000313" key="4">
    <source>
        <dbReference type="Proteomes" id="UP000008550"/>
    </source>
</evidence>
<dbReference type="InterPro" id="IPR011109">
    <property type="entry name" value="DNA_bind_recombinase_dom"/>
</dbReference>
<evidence type="ECO:0000259" key="2">
    <source>
        <dbReference type="PROSITE" id="PS51737"/>
    </source>
</evidence>
<dbReference type="EMBL" id="CP000930">
    <property type="protein sequence ID" value="ABZ85374.1"/>
    <property type="molecule type" value="Genomic_DNA"/>
</dbReference>
<gene>
    <name evidence="3" type="ORF">HM1_2865</name>
</gene>
<evidence type="ECO:0000259" key="1">
    <source>
        <dbReference type="PROSITE" id="PS51736"/>
    </source>
</evidence>
<dbReference type="Proteomes" id="UP000008550">
    <property type="component" value="Chromosome"/>
</dbReference>
<dbReference type="InterPro" id="IPR038109">
    <property type="entry name" value="DNA_bind_recomb_sf"/>
</dbReference>
<dbReference type="STRING" id="498761.HM1_2865"/>
<dbReference type="FunFam" id="3.90.1750.20:FF:000007">
    <property type="entry name" value="Site-specific recombinase"/>
    <property type="match status" value="1"/>
</dbReference>
<feature type="domain" description="Recombinase" evidence="2">
    <location>
        <begin position="178"/>
        <end position="300"/>
    </location>
</feature>
<evidence type="ECO:0000313" key="3">
    <source>
        <dbReference type="EMBL" id="ABZ85374.1"/>
    </source>
</evidence>
<dbReference type="Gene3D" id="3.90.1750.20">
    <property type="entry name" value="Putative Large Serine Recombinase, Chain B, Domain 2"/>
    <property type="match status" value="1"/>
</dbReference>
<organism evidence="3 4">
    <name type="scientific">Heliobacterium modesticaldum (strain ATCC 51547 / Ice1)</name>
    <dbReference type="NCBI Taxonomy" id="498761"/>
    <lineage>
        <taxon>Bacteria</taxon>
        <taxon>Bacillati</taxon>
        <taxon>Bacillota</taxon>
        <taxon>Clostridia</taxon>
        <taxon>Eubacteriales</taxon>
        <taxon>Heliobacteriaceae</taxon>
        <taxon>Heliomicrobium</taxon>
    </lineage>
</organism>